<sequence length="191" mass="22611">MQEFIDHISTQLHLSPSMKERLLSLTTVQKFKKGDTLGPEYSIQGRVFLIKSGAARIYYLKEGKDITTWFAFEKDLLISIRSKFSRQEYPEIIEFLEDTEVITIQWRERRDPAKESNIFIYSMANRILLAYSRFLEERLIVLQNKTAKERYEWVVTRYPHLLQRARLGQIASYLGITKETLYRIRSGKYSG</sequence>
<dbReference type="SUPFAM" id="SSF51206">
    <property type="entry name" value="cAMP-binding domain-like"/>
    <property type="match status" value="1"/>
</dbReference>
<evidence type="ECO:0000313" key="1">
    <source>
        <dbReference type="EMBL" id="HIU54411.1"/>
    </source>
</evidence>
<reference evidence="1" key="2">
    <citation type="journal article" date="2021" name="PeerJ">
        <title>Extensive microbial diversity within the chicken gut microbiome revealed by metagenomics and culture.</title>
        <authorList>
            <person name="Gilroy R."/>
            <person name="Ravi A."/>
            <person name="Getino M."/>
            <person name="Pursley I."/>
            <person name="Horton D.L."/>
            <person name="Alikhan N.F."/>
            <person name="Baker D."/>
            <person name="Gharbi K."/>
            <person name="Hall N."/>
            <person name="Watson M."/>
            <person name="Adriaenssens E.M."/>
            <person name="Foster-Nyarko E."/>
            <person name="Jarju S."/>
            <person name="Secka A."/>
            <person name="Antonio M."/>
            <person name="Oren A."/>
            <person name="Chaudhuri R.R."/>
            <person name="La Ragione R."/>
            <person name="Hildebrand F."/>
            <person name="Pallen M.J."/>
        </authorList>
    </citation>
    <scope>NUCLEOTIDE SEQUENCE</scope>
    <source>
        <strain evidence="1">CHK158-818</strain>
    </source>
</reference>
<gene>
    <name evidence="1" type="ORF">IAB03_01235</name>
</gene>
<dbReference type="EMBL" id="DVNA01000029">
    <property type="protein sequence ID" value="HIU54411.1"/>
    <property type="molecule type" value="Genomic_DNA"/>
</dbReference>
<organism evidence="1 2">
    <name type="scientific">Candidatus Gallibacteroides avistercoris</name>
    <dbReference type="NCBI Taxonomy" id="2840833"/>
    <lineage>
        <taxon>Bacteria</taxon>
        <taxon>Pseudomonadati</taxon>
        <taxon>Bacteroidota</taxon>
        <taxon>Bacteroidia</taxon>
        <taxon>Bacteroidales</taxon>
        <taxon>Bacteroidaceae</taxon>
        <taxon>Bacteroidaceae incertae sedis</taxon>
        <taxon>Candidatus Gallibacteroides</taxon>
    </lineage>
</organism>
<comment type="caution">
    <text evidence="1">The sequence shown here is derived from an EMBL/GenBank/DDBJ whole genome shotgun (WGS) entry which is preliminary data.</text>
</comment>
<proteinExistence type="predicted"/>
<dbReference type="AlphaFoldDB" id="A0A9D1SBV2"/>
<dbReference type="InterPro" id="IPR018490">
    <property type="entry name" value="cNMP-bd_dom_sf"/>
</dbReference>
<reference evidence="1" key="1">
    <citation type="submission" date="2020-10" db="EMBL/GenBank/DDBJ databases">
        <authorList>
            <person name="Gilroy R."/>
        </authorList>
    </citation>
    <scope>NUCLEOTIDE SEQUENCE</scope>
    <source>
        <strain evidence="1">CHK158-818</strain>
    </source>
</reference>
<dbReference type="Proteomes" id="UP000824112">
    <property type="component" value="Unassembled WGS sequence"/>
</dbReference>
<name>A0A9D1SBV2_9BACT</name>
<protein>
    <submittedName>
        <fullName evidence="1">Crp/Fnr family transcriptional regulator</fullName>
    </submittedName>
</protein>
<accession>A0A9D1SBV2</accession>
<dbReference type="InterPro" id="IPR014710">
    <property type="entry name" value="RmlC-like_jellyroll"/>
</dbReference>
<evidence type="ECO:0000313" key="2">
    <source>
        <dbReference type="Proteomes" id="UP000824112"/>
    </source>
</evidence>
<dbReference type="Gene3D" id="2.60.120.10">
    <property type="entry name" value="Jelly Rolls"/>
    <property type="match status" value="1"/>
</dbReference>